<organism evidence="2 3">
    <name type="scientific">Perkinsus olseni</name>
    <name type="common">Perkinsus atlanticus</name>
    <dbReference type="NCBI Taxonomy" id="32597"/>
    <lineage>
        <taxon>Eukaryota</taxon>
        <taxon>Sar</taxon>
        <taxon>Alveolata</taxon>
        <taxon>Perkinsozoa</taxon>
        <taxon>Perkinsea</taxon>
        <taxon>Perkinsida</taxon>
        <taxon>Perkinsidae</taxon>
        <taxon>Perkinsus</taxon>
    </lineage>
</organism>
<dbReference type="AlphaFoldDB" id="A0A7J6SMR4"/>
<protein>
    <submittedName>
        <fullName evidence="2">Uncharacterized protein</fullName>
    </submittedName>
</protein>
<keyword evidence="3" id="KW-1185">Reference proteome</keyword>
<evidence type="ECO:0000256" key="1">
    <source>
        <dbReference type="SAM" id="MobiDB-lite"/>
    </source>
</evidence>
<comment type="caution">
    <text evidence="2">The sequence shown here is derived from an EMBL/GenBank/DDBJ whole genome shotgun (WGS) entry which is preliminary data.</text>
</comment>
<dbReference type="Proteomes" id="UP000553632">
    <property type="component" value="Unassembled WGS sequence"/>
</dbReference>
<gene>
    <name evidence="2" type="ORF">FOZ63_020824</name>
</gene>
<evidence type="ECO:0000313" key="3">
    <source>
        <dbReference type="Proteomes" id="UP000553632"/>
    </source>
</evidence>
<feature type="region of interest" description="Disordered" evidence="1">
    <location>
        <begin position="346"/>
        <end position="378"/>
    </location>
</feature>
<name>A0A7J6SMR4_PEROL</name>
<accession>A0A7J6SMR4</accession>
<feature type="non-terminal residue" evidence="2">
    <location>
        <position position="468"/>
    </location>
</feature>
<proteinExistence type="predicted"/>
<feature type="region of interest" description="Disordered" evidence="1">
    <location>
        <begin position="45"/>
        <end position="82"/>
    </location>
</feature>
<feature type="compositionally biased region" description="Low complexity" evidence="1">
    <location>
        <begin position="368"/>
        <end position="378"/>
    </location>
</feature>
<dbReference type="EMBL" id="JABANO010017009">
    <property type="protein sequence ID" value="KAF4734214.1"/>
    <property type="molecule type" value="Genomic_DNA"/>
</dbReference>
<sequence length="468" mass="49874">VPLEVAGLVRVSGFGFSHLPARMSSKDAACGGVGVWSPESLGPELWGPNPRPSGLPPKASALGHSAKLSNPRPSGLPPKASAMDHSAKLSTFTFKLILCELQANMAVVYAGILWGSNPHPSGLAPKASALDHSAKLSVSAAVFIAEIYYGFELILCELQAIMAVYFAGIVVQYPDSRGVIAHTLSGWRLEPAPWTTRLNCRFWRRKSFSDGFKLILCELQTIMAVVFAGIDGIIDTPQKDPSNTTGRRLYPFDEGYYNRDDIPVIGVHFDKTLGGIVTFYRASPQSLPNPSYACGYTAKRGGRLIEITLNNGCLPSIRDSHGSYDKTLLTGMRITDAQHARHIRRIPPGSPAFAGRPGVAPGATRRQPGGPEEGPALPGICRSAQRATRCQPASLHGLVSNIKARLRSALQQGALNAYGICSLNRSFCDDLDMSSLVDELILSRSGRSGMCAVSSASGIVSTGGQSSS</sequence>
<evidence type="ECO:0000313" key="2">
    <source>
        <dbReference type="EMBL" id="KAF4734214.1"/>
    </source>
</evidence>
<reference evidence="2 3" key="1">
    <citation type="submission" date="2020-04" db="EMBL/GenBank/DDBJ databases">
        <title>Perkinsus olseni comparative genomics.</title>
        <authorList>
            <person name="Bogema D.R."/>
        </authorList>
    </citation>
    <scope>NUCLEOTIDE SEQUENCE [LARGE SCALE GENOMIC DNA]</scope>
    <source>
        <strain evidence="2 3">ATCC PRA-207</strain>
    </source>
</reference>